<feature type="domain" description="Asparagine synthetase" evidence="5">
    <location>
        <begin position="496"/>
        <end position="571"/>
    </location>
</feature>
<keyword evidence="1" id="KW-0028">Amino-acid biosynthesis</keyword>
<feature type="compositionally biased region" description="Basic and acidic residues" evidence="4">
    <location>
        <begin position="365"/>
        <end position="376"/>
    </location>
</feature>
<evidence type="ECO:0000256" key="3">
    <source>
        <dbReference type="ARBA" id="ARBA00022962"/>
    </source>
</evidence>
<dbReference type="Gene3D" id="3.60.20.10">
    <property type="entry name" value="Glutamine Phosphoribosylpyrophosphate, subunit 1, domain 1"/>
    <property type="match status" value="1"/>
</dbReference>
<dbReference type="InterPro" id="IPR014729">
    <property type="entry name" value="Rossmann-like_a/b/a_fold"/>
</dbReference>
<reference evidence="6 7" key="1">
    <citation type="submission" date="2024-05" db="EMBL/GenBank/DDBJ databases">
        <authorList>
            <person name="Wallberg A."/>
        </authorList>
    </citation>
    <scope>NUCLEOTIDE SEQUENCE [LARGE SCALE GENOMIC DNA]</scope>
</reference>
<dbReference type="Gene3D" id="3.40.50.620">
    <property type="entry name" value="HUPs"/>
    <property type="match status" value="1"/>
</dbReference>
<evidence type="ECO:0000259" key="5">
    <source>
        <dbReference type="Pfam" id="PF00733"/>
    </source>
</evidence>
<dbReference type="Pfam" id="PF00733">
    <property type="entry name" value="Asn_synthase"/>
    <property type="match status" value="1"/>
</dbReference>
<dbReference type="CDD" id="cd01991">
    <property type="entry name" value="Asn_synthase_B_C"/>
    <property type="match status" value="1"/>
</dbReference>
<evidence type="ECO:0000256" key="2">
    <source>
        <dbReference type="ARBA" id="ARBA00022888"/>
    </source>
</evidence>
<evidence type="ECO:0000256" key="4">
    <source>
        <dbReference type="SAM" id="MobiDB-lite"/>
    </source>
</evidence>
<keyword evidence="3" id="KW-0315">Glutamine amidotransferase</keyword>
<dbReference type="InterPro" id="IPR001962">
    <property type="entry name" value="Asn_synthase"/>
</dbReference>
<dbReference type="InterPro" id="IPR051857">
    <property type="entry name" value="Asn_synthetase_domain"/>
</dbReference>
<organism evidence="6 7">
    <name type="scientific">Meganyctiphanes norvegica</name>
    <name type="common">Northern krill</name>
    <name type="synonym">Thysanopoda norvegica</name>
    <dbReference type="NCBI Taxonomy" id="48144"/>
    <lineage>
        <taxon>Eukaryota</taxon>
        <taxon>Metazoa</taxon>
        <taxon>Ecdysozoa</taxon>
        <taxon>Arthropoda</taxon>
        <taxon>Crustacea</taxon>
        <taxon>Multicrustacea</taxon>
        <taxon>Malacostraca</taxon>
        <taxon>Eumalacostraca</taxon>
        <taxon>Eucarida</taxon>
        <taxon>Euphausiacea</taxon>
        <taxon>Euphausiidae</taxon>
        <taxon>Meganyctiphanes</taxon>
    </lineage>
</organism>
<evidence type="ECO:0000256" key="1">
    <source>
        <dbReference type="ARBA" id="ARBA00022605"/>
    </source>
</evidence>
<keyword evidence="2" id="KW-0061">Asparagine biosynthesis</keyword>
<dbReference type="SUPFAM" id="SSF52402">
    <property type="entry name" value="Adenine nucleotide alpha hydrolases-like"/>
    <property type="match status" value="1"/>
</dbReference>
<name>A0AAV2QTB7_MEGNR</name>
<feature type="region of interest" description="Disordered" evidence="4">
    <location>
        <begin position="357"/>
        <end position="376"/>
    </location>
</feature>
<dbReference type="PANTHER" id="PTHR45937:SF1">
    <property type="entry name" value="ASPARAGINE SYNTHETASE DOMAIN-CONTAINING PROTEIN 1"/>
    <property type="match status" value="1"/>
</dbReference>
<dbReference type="Proteomes" id="UP001497623">
    <property type="component" value="Unassembled WGS sequence"/>
</dbReference>
<evidence type="ECO:0000313" key="6">
    <source>
        <dbReference type="EMBL" id="CAL4097567.1"/>
    </source>
</evidence>
<proteinExistence type="predicted"/>
<sequence>MCGICFIASFQGSSENIQKEKNEIICDLLQQRGPDQCGEKLLNISDQVVALCYGCVLWLQGSKLTPQPVQDINGNVLLWNGDILDGHQIPVGQSDTSFISDQLINKDKSEICKFLGEIYGPWSIIYYQKHTNRLYFGRDVLGRHSLVWKLPVSIKEKESDVLSSEKTSDIFMVSSLCERNRDVEEVPALGLFYIDFTSITIDEFEIHLIPWSHLEEETFKELSYVSVNKDEKLTSRITRSLNMKLPEEDTLEFLKQLPNSLDGSNCNVFYEILRDDIDIVLKTLTNAVKRRVAACPPRCRQCTSSISSCNHSRIAVLFSGGLDSGMIALLLDQCLPPGEPVDLLNVAFPQKIQTLTQKKQKGRKKPENKDNLQEDENSKTGLLVNYEVPDRISGRHCWHQIQDLCKERSWNFVEIDVTSCELSEKRISVIQHLIAPLGSVLDDSIGCALWFAGRGKGECNGLPYESPARVLLCGMGADEQLGGYSRHRVKFGTGGWPALLDEIQMEVSRIHTRNLGRDNRILSHHGRAPRFPFLDEDVVSTLNQIPIWRKTILSLPRGVGEKVLLRTAAAHLGLTTAAGLPKRAIQFGSRIAKMENSKEKGNDACQRL</sequence>
<gene>
    <name evidence="6" type="ORF">MNOR_LOCUS16021</name>
</gene>
<dbReference type="AlphaFoldDB" id="A0AAV2QTB7"/>
<keyword evidence="7" id="KW-1185">Reference proteome</keyword>
<comment type="caution">
    <text evidence="6">The sequence shown here is derived from an EMBL/GenBank/DDBJ whole genome shotgun (WGS) entry which is preliminary data.</text>
</comment>
<accession>A0AAV2QTB7</accession>
<dbReference type="PANTHER" id="PTHR45937">
    <property type="entry name" value="ASPARAGINE SYNTHETASE DOMAIN-CONTAINING PROTEIN 1"/>
    <property type="match status" value="1"/>
</dbReference>
<dbReference type="EMBL" id="CAXKWB010010320">
    <property type="protein sequence ID" value="CAL4097567.1"/>
    <property type="molecule type" value="Genomic_DNA"/>
</dbReference>
<dbReference type="InterPro" id="IPR029055">
    <property type="entry name" value="Ntn_hydrolases_N"/>
</dbReference>
<protein>
    <recommendedName>
        <fullName evidence="5">Asparagine synthetase domain-containing protein</fullName>
    </recommendedName>
</protein>
<dbReference type="GO" id="GO:0004066">
    <property type="term" value="F:asparagine synthase (glutamine-hydrolyzing) activity"/>
    <property type="evidence" value="ECO:0007669"/>
    <property type="project" value="InterPro"/>
</dbReference>
<evidence type="ECO:0000313" key="7">
    <source>
        <dbReference type="Proteomes" id="UP001497623"/>
    </source>
</evidence>
<dbReference type="SUPFAM" id="SSF56235">
    <property type="entry name" value="N-terminal nucleophile aminohydrolases (Ntn hydrolases)"/>
    <property type="match status" value="1"/>
</dbReference>
<dbReference type="GO" id="GO:0006529">
    <property type="term" value="P:asparagine biosynthetic process"/>
    <property type="evidence" value="ECO:0007669"/>
    <property type="project" value="UniProtKB-KW"/>
</dbReference>